<dbReference type="AlphaFoldDB" id="A0A2H0XEG2"/>
<sequence>MKINKKLLLLLIPVAIIGFIINKSKSDGIPVTTTEVKRGEVKQTVSASGEINSNQTASLSFPSGAQITEVTVKEGDTVSKSQILVKGNSISEYNTYAQNLNALSQAKSNLETFKEQYKADPDAVSVYNDNIYWEKYNYYQKAVNSAEAQVFISQKSLSDKVINAPFDGIVTKIYFKISEQATASSPVIVISNPKDLYFLAEIDEADYGKIALEQSTIIDLDSFVRTPFQGKVSELAKFAQKNLAGNTVFKIKIGLPLSLSDKAVIGMHGDIEISTNTKTAVLFLDSSAITSEEDSRFVFKLMSGKAIKNNITVGLETDLDTEIISGISEGDTIIFPKNGTIKDGTQVSVIK</sequence>
<dbReference type="Gene3D" id="6.20.50.140">
    <property type="match status" value="1"/>
</dbReference>
<feature type="domain" description="YknX-like C-terminal permuted SH3-like" evidence="2">
    <location>
        <begin position="286"/>
        <end position="349"/>
    </location>
</feature>
<dbReference type="EMBL" id="PEYT01000009">
    <property type="protein sequence ID" value="PIS23195.1"/>
    <property type="molecule type" value="Genomic_DNA"/>
</dbReference>
<dbReference type="PANTHER" id="PTHR30469:SF33">
    <property type="entry name" value="SLR1207 PROTEIN"/>
    <property type="match status" value="1"/>
</dbReference>
<name>A0A2H0XEG2_UNCKA</name>
<evidence type="ECO:0000313" key="3">
    <source>
        <dbReference type="EMBL" id="PIS23195.1"/>
    </source>
</evidence>
<comment type="similarity">
    <text evidence="1">Belongs to the membrane fusion protein (MFP) (TC 8.A.1) family.</text>
</comment>
<evidence type="ECO:0000259" key="2">
    <source>
        <dbReference type="Pfam" id="PF25989"/>
    </source>
</evidence>
<dbReference type="Gene3D" id="2.40.30.170">
    <property type="match status" value="1"/>
</dbReference>
<dbReference type="PANTHER" id="PTHR30469">
    <property type="entry name" value="MULTIDRUG RESISTANCE PROTEIN MDTA"/>
    <property type="match status" value="1"/>
</dbReference>
<comment type="caution">
    <text evidence="3">The sequence shown here is derived from an EMBL/GenBank/DDBJ whole genome shotgun (WGS) entry which is preliminary data.</text>
</comment>
<dbReference type="Proteomes" id="UP000230340">
    <property type="component" value="Unassembled WGS sequence"/>
</dbReference>
<gene>
    <name evidence="3" type="ORF">COT49_01415</name>
</gene>
<dbReference type="GO" id="GO:0015562">
    <property type="term" value="F:efflux transmembrane transporter activity"/>
    <property type="evidence" value="ECO:0007669"/>
    <property type="project" value="TreeGrafter"/>
</dbReference>
<reference evidence="4" key="1">
    <citation type="submission" date="2017-09" db="EMBL/GenBank/DDBJ databases">
        <title>Depth-based differentiation of microbial function through sediment-hosted aquifers and enrichment of novel symbionts in the deep terrestrial subsurface.</title>
        <authorList>
            <person name="Probst A.J."/>
            <person name="Ladd B."/>
            <person name="Jarett J.K."/>
            <person name="Geller-Mcgrath D.E."/>
            <person name="Sieber C.M.K."/>
            <person name="Emerson J.B."/>
            <person name="Anantharaman K."/>
            <person name="Thomas B.C."/>
            <person name="Malmstrom R."/>
            <person name="Stieglmeier M."/>
            <person name="Klingl A."/>
            <person name="Woyke T."/>
            <person name="Ryan C.M."/>
            <person name="Banfield J.F."/>
        </authorList>
    </citation>
    <scope>NUCLEOTIDE SEQUENCE [LARGE SCALE GENOMIC DNA]</scope>
</reference>
<protein>
    <recommendedName>
        <fullName evidence="2">YknX-like C-terminal permuted SH3-like domain-containing protein</fullName>
    </recommendedName>
</protein>
<proteinExistence type="inferred from homology"/>
<evidence type="ECO:0000256" key="1">
    <source>
        <dbReference type="ARBA" id="ARBA00009477"/>
    </source>
</evidence>
<organism evidence="3 4">
    <name type="scientific">candidate division WWE3 bacterium CG08_land_8_20_14_0_20_40_13</name>
    <dbReference type="NCBI Taxonomy" id="1975084"/>
    <lineage>
        <taxon>Bacteria</taxon>
        <taxon>Katanobacteria</taxon>
    </lineage>
</organism>
<dbReference type="GO" id="GO:1990281">
    <property type="term" value="C:efflux pump complex"/>
    <property type="evidence" value="ECO:0007669"/>
    <property type="project" value="TreeGrafter"/>
</dbReference>
<dbReference type="InterPro" id="IPR006143">
    <property type="entry name" value="RND_pump_MFP"/>
</dbReference>
<accession>A0A2H0XEG2</accession>
<evidence type="ECO:0000313" key="4">
    <source>
        <dbReference type="Proteomes" id="UP000230340"/>
    </source>
</evidence>
<dbReference type="SUPFAM" id="SSF111369">
    <property type="entry name" value="HlyD-like secretion proteins"/>
    <property type="match status" value="1"/>
</dbReference>
<dbReference type="Gene3D" id="2.40.50.100">
    <property type="match status" value="1"/>
</dbReference>
<dbReference type="InterPro" id="IPR058637">
    <property type="entry name" value="YknX-like_C"/>
</dbReference>
<dbReference type="NCBIfam" id="TIGR01730">
    <property type="entry name" value="RND_mfp"/>
    <property type="match status" value="1"/>
</dbReference>
<dbReference type="Pfam" id="PF25989">
    <property type="entry name" value="YknX_C"/>
    <property type="match status" value="1"/>
</dbReference>